<organismHost>
    <name type="scientific">Acanthamoeba polyphaga</name>
    <name type="common">Amoeba</name>
    <dbReference type="NCBI Taxonomy" id="5757"/>
</organismHost>
<evidence type="ECO:0000313" key="2">
    <source>
        <dbReference type="EMBL" id="AVG46306.1"/>
    </source>
</evidence>
<reference evidence="2" key="1">
    <citation type="journal article" date="2017" name="Front. Microbiol.">
        <title>Genome Characterization of the First Mimiviruses of Lineage C Isolated in Brazil.</title>
        <authorList>
            <person name="Assis F.L."/>
            <person name="Franco-Luiz A.P.M."/>
            <person name="Dos Santos R.N."/>
            <person name="Campos F.S."/>
            <person name="Dornas F.P."/>
            <person name="Borato P.V.M."/>
            <person name="Franco A.C."/>
            <person name="Abrahao J.S."/>
            <person name="Colson P."/>
            <person name="Scola B."/>
        </authorList>
    </citation>
    <scope>NUCLEOTIDE SEQUENCE [LARGE SCALE GENOMIC DNA]</scope>
</reference>
<dbReference type="Proteomes" id="UP000279644">
    <property type="component" value="Segment"/>
</dbReference>
<proteinExistence type="predicted"/>
<dbReference type="EMBL" id="MG602507">
    <property type="protein sequence ID" value="AVG46306.1"/>
    <property type="molecule type" value="Genomic_DNA"/>
</dbReference>
<organism evidence="2">
    <name type="scientific">Acanthamoeba polyphaga mimivirus</name>
    <name type="common">APMV</name>
    <dbReference type="NCBI Taxonomy" id="212035"/>
    <lineage>
        <taxon>Viruses</taxon>
        <taxon>Varidnaviria</taxon>
        <taxon>Bamfordvirae</taxon>
        <taxon>Nucleocytoviricota</taxon>
        <taxon>Megaviricetes</taxon>
        <taxon>Imitervirales</taxon>
        <taxon>Mimiviridae</taxon>
        <taxon>Megamimivirinae</taxon>
        <taxon>Mimivirus</taxon>
        <taxon>Mimivirus bradfordmassiliense</taxon>
    </lineage>
</organism>
<accession>A0A2L2DJJ1</accession>
<name>A0A2L2DJJ1_MIMIV</name>
<dbReference type="EMBL" id="MG602508">
    <property type="protein sequence ID" value="AVG47417.1"/>
    <property type="molecule type" value="Genomic_DNA"/>
</dbReference>
<feature type="region of interest" description="Disordered" evidence="1">
    <location>
        <begin position="340"/>
        <end position="363"/>
    </location>
</feature>
<feature type="region of interest" description="Disordered" evidence="1">
    <location>
        <begin position="186"/>
        <end position="216"/>
    </location>
</feature>
<sequence>MGNNSSRENISETNDISMLKEYWNKKNQGYKNSDEIYPEQYDKNGYVKHLNVYNDPKHNIYLPYISDKKDFDSDYEPTIVSDTASLRYVEIEICEGDFDKYREKYAVNKSRPRHDCGPNCPCIGDSESCIIRRQNNIGQNNIRQDIYSPTSENPYVKNMKGGANNVLSNTSINDDSDITSDMLSMTSDSDNTSEPNFISRKNNGINKSNNKSLNNKSLNNKSLNNKISDNNLIFDSDDINTTISIDDEDDTDDEILEGIDDEIEESGFAYDKSDIATSDLYEMQKRIFQSSDYDNRDNELSTDLSDNNLNINDDDTTENVRWAMQRINLRKTLFDEEDNDILQMNSPSDNFDTRPIKRNNKYQ</sequence>
<evidence type="ECO:0000256" key="1">
    <source>
        <dbReference type="SAM" id="MobiDB-lite"/>
    </source>
</evidence>
<protein>
    <submittedName>
        <fullName evidence="2">Uncharacterized protein</fullName>
    </submittedName>
</protein>
<dbReference type="Proteomes" id="UP000280369">
    <property type="component" value="Segment"/>
</dbReference>